<dbReference type="PANTHER" id="PTHR47580:SF1">
    <property type="entry name" value="PHOSPHOGLYCERATE MUTASE FAMILY PROTEIN"/>
    <property type="match status" value="1"/>
</dbReference>
<feature type="region of interest" description="Disordered" evidence="1">
    <location>
        <begin position="327"/>
        <end position="349"/>
    </location>
</feature>
<name>A0AAD7XLJ8_9STRA</name>
<accession>A0AAD7XLJ8</accession>
<dbReference type="SUPFAM" id="SSF53254">
    <property type="entry name" value="Phosphoglycerate mutase-like"/>
    <property type="match status" value="1"/>
</dbReference>
<dbReference type="Proteomes" id="UP001230188">
    <property type="component" value="Unassembled WGS sequence"/>
</dbReference>
<comment type="caution">
    <text evidence="2">The sequence shown here is derived from an EMBL/GenBank/DDBJ whole genome shotgun (WGS) entry which is preliminary data.</text>
</comment>
<dbReference type="InterPro" id="IPR013078">
    <property type="entry name" value="His_Pase_superF_clade-1"/>
</dbReference>
<dbReference type="Gene3D" id="3.40.50.1240">
    <property type="entry name" value="Phosphoglycerate mutase-like"/>
    <property type="match status" value="1"/>
</dbReference>
<proteinExistence type="predicted"/>
<organism evidence="2 4">
    <name type="scientific">Chrysophaeum taylorii</name>
    <dbReference type="NCBI Taxonomy" id="2483200"/>
    <lineage>
        <taxon>Eukaryota</taxon>
        <taxon>Sar</taxon>
        <taxon>Stramenopiles</taxon>
        <taxon>Ochrophyta</taxon>
        <taxon>Pelagophyceae</taxon>
        <taxon>Pelagomonadales</taxon>
        <taxon>Pelagomonadaceae</taxon>
        <taxon>Chrysophaeum</taxon>
    </lineage>
</organism>
<dbReference type="AlphaFoldDB" id="A0AAD7XLJ8"/>
<keyword evidence="4" id="KW-1185">Reference proteome</keyword>
<dbReference type="PANTHER" id="PTHR47580">
    <property type="entry name" value="PHOSPHOGLYCERATE MUTASE FAMILY PROTEIN"/>
    <property type="match status" value="1"/>
</dbReference>
<evidence type="ECO:0000313" key="3">
    <source>
        <dbReference type="EMBL" id="KAJ8613632.1"/>
    </source>
</evidence>
<dbReference type="EMBL" id="JAQMWT010000025">
    <property type="protein sequence ID" value="KAJ8613632.1"/>
    <property type="molecule type" value="Genomic_DNA"/>
</dbReference>
<gene>
    <name evidence="2" type="ORF">CTAYLR_004421</name>
    <name evidence="3" type="ORF">CTAYLR_004473</name>
</gene>
<sequence>MLLVWLLTESAAFDVTRRSAIGLVGSVAAPSTGITGLLVMPPRAPLRNEYVFVRAAESVADAEDVIDTNAATKMSVERNSLTARGVEQAHGCAVSLENPLIYYSTARSSEETAQILRDRFGTTNERFVPEFSLLDARGFGAHEGERLSRIPELHALYDSRSRYLKPPEGEDGAYAESVDDAFARIRQVLSKTETMHCGETIVLVAPGSDLFSIAKCAIDGKDLRTHFLDNPMEPGEARPLLLEPAPATKTTEPGPTWAERERSAIEAARSDLETLATDVEWALSRSRSVAPAAVVVEEVGGFFEVAFGVLAAGALAALNRSPEVKEDEVVPEVQTAPKPPPLPTMTTTTTTYDDDAWLNNIQAILEEEDYTY</sequence>
<evidence type="ECO:0000313" key="4">
    <source>
        <dbReference type="Proteomes" id="UP001230188"/>
    </source>
</evidence>
<protein>
    <submittedName>
        <fullName evidence="2">Uncharacterized protein</fullName>
    </submittedName>
</protein>
<dbReference type="InterPro" id="IPR029033">
    <property type="entry name" value="His_PPase_superfam"/>
</dbReference>
<evidence type="ECO:0000256" key="1">
    <source>
        <dbReference type="SAM" id="MobiDB-lite"/>
    </source>
</evidence>
<reference evidence="2" key="1">
    <citation type="submission" date="2023-01" db="EMBL/GenBank/DDBJ databases">
        <title>Metagenome sequencing of chrysophaentin producing Chrysophaeum taylorii.</title>
        <authorList>
            <person name="Davison J."/>
            <person name="Bewley C."/>
        </authorList>
    </citation>
    <scope>NUCLEOTIDE SEQUENCE</scope>
    <source>
        <strain evidence="2">NIES-1699</strain>
    </source>
</reference>
<evidence type="ECO:0000313" key="2">
    <source>
        <dbReference type="EMBL" id="KAJ8600480.1"/>
    </source>
</evidence>
<dbReference type="Pfam" id="PF00300">
    <property type="entry name" value="His_Phos_1"/>
    <property type="match status" value="1"/>
</dbReference>
<dbReference type="EMBL" id="JAQMWT010000521">
    <property type="protein sequence ID" value="KAJ8600480.1"/>
    <property type="molecule type" value="Genomic_DNA"/>
</dbReference>